<dbReference type="PANTHER" id="PTHR30627">
    <property type="entry name" value="PEPTIDOGLYCAN D,D-TRANSPEPTIDASE"/>
    <property type="match status" value="1"/>
</dbReference>
<dbReference type="InterPro" id="IPR005311">
    <property type="entry name" value="PBP_dimer"/>
</dbReference>
<keyword evidence="7" id="KW-0812">Transmembrane</keyword>
<dbReference type="Gene3D" id="3.90.1310.10">
    <property type="entry name" value="Penicillin-binding protein 2a (Domain 2)"/>
    <property type="match status" value="1"/>
</dbReference>
<keyword evidence="13" id="KW-0961">Cell wall biogenesis/degradation</keyword>
<dbReference type="GO" id="GO:0071972">
    <property type="term" value="F:peptidoglycan L,D-transpeptidase activity"/>
    <property type="evidence" value="ECO:0007669"/>
    <property type="project" value="TreeGrafter"/>
</dbReference>
<dbReference type="STRING" id="338966.Ppro_2545"/>
<keyword evidence="4" id="KW-0997">Cell inner membrane</keyword>
<evidence type="ECO:0000256" key="3">
    <source>
        <dbReference type="ARBA" id="ARBA00022475"/>
    </source>
</evidence>
<keyword evidence="11" id="KW-1133">Transmembrane helix</keyword>
<dbReference type="GO" id="GO:0008360">
    <property type="term" value="P:regulation of cell shape"/>
    <property type="evidence" value="ECO:0007669"/>
    <property type="project" value="UniProtKB-KW"/>
</dbReference>
<protein>
    <submittedName>
        <fullName evidence="17">Peptidoglycan glycosyltransferase</fullName>
        <ecNumber evidence="17">2.4.1.129</ecNumber>
    </submittedName>
</protein>
<dbReference type="HOGENOM" id="CLU_009289_1_2_7"/>
<keyword evidence="5" id="KW-0121">Carboxypeptidase</keyword>
<evidence type="ECO:0000256" key="4">
    <source>
        <dbReference type="ARBA" id="ARBA00022519"/>
    </source>
</evidence>
<evidence type="ECO:0000256" key="9">
    <source>
        <dbReference type="ARBA" id="ARBA00022960"/>
    </source>
</evidence>
<evidence type="ECO:0000256" key="1">
    <source>
        <dbReference type="ARBA" id="ARBA00004167"/>
    </source>
</evidence>
<evidence type="ECO:0000259" key="15">
    <source>
        <dbReference type="Pfam" id="PF00905"/>
    </source>
</evidence>
<dbReference type="InterPro" id="IPR036138">
    <property type="entry name" value="PBP_dimer_sf"/>
</dbReference>
<sequence length="642" mass="70865">MKEKRFVREFMEMKQRTVLLSFMVAAIFFLLLLRLWHLQILNADDYRSKSEDNRLRFVPIAASRGAIMDRNATVLVSNQPSFSLAVVPQEVKDKEALLDQLVSLLGVDREELAERWKKGQGRARYYPIVLAANITRDQVEIIEENHLRLPGVEIEVKPVRQYASGMLASHLMGYIGEVSEDELSRKGNEAYNPGDYIGKNGIERAWEAVLHGRDGGRQLEVDARGRVLRTISETQPLVGNSVVLTIDARIQQGAESAFGEQAGAAVAMDVNSGEILAFVSNPGFDPALFSGKMPPDVWKQYLEDKRRPLENKALSGQYPPGSTFKIITALAGLENNLVDENSSVSCSGAYRMGTSTFKCWNRHGHGSVNLKKSLRESCDVYYYHLGERLGVDRIAATARQFMLGSPMGIGLKHEKGGLIPSIAWKQKRFGKAWIRGETPSVSIGQGYVLMTPIQLASMIATVANEGTIYRPQLVKRIVDADGRTLREFGPERIGTTGISARSFRLVKQGLFAVVNERGGTGGAARVGYVTVAGKTGTSQVVKLRDSRGGIPYQYRDHALFVAFAPFEKPEIAVAVVIEHGEHGGSAAAPIAGRIIRTWYETKHPPKPVARPVAEKETEAEEETDEAPATEQQPHPDGEERND</sequence>
<keyword evidence="9" id="KW-0133">Cell shape</keyword>
<gene>
    <name evidence="17" type="ordered locus">Ppro_2545</name>
</gene>
<feature type="domain" description="Penicillin-binding protein transpeptidase" evidence="15">
    <location>
        <begin position="263"/>
        <end position="595"/>
    </location>
</feature>
<feature type="domain" description="Penicillin-binding protein dimerisation" evidence="16">
    <location>
        <begin position="60"/>
        <end position="231"/>
    </location>
</feature>
<reference evidence="17 18" key="1">
    <citation type="submission" date="2006-10" db="EMBL/GenBank/DDBJ databases">
        <title>Complete sequence of chromosome of Pelobacter propionicus DSM 2379.</title>
        <authorList>
            <consortium name="US DOE Joint Genome Institute"/>
            <person name="Copeland A."/>
            <person name="Lucas S."/>
            <person name="Lapidus A."/>
            <person name="Barry K."/>
            <person name="Detter J.C."/>
            <person name="Glavina del Rio T."/>
            <person name="Hammon N."/>
            <person name="Israni S."/>
            <person name="Dalin E."/>
            <person name="Tice H."/>
            <person name="Pitluck S."/>
            <person name="Saunders E."/>
            <person name="Brettin T."/>
            <person name="Bruce D."/>
            <person name="Han C."/>
            <person name="Tapia R."/>
            <person name="Schmutz J."/>
            <person name="Larimer F."/>
            <person name="Land M."/>
            <person name="Hauser L."/>
            <person name="Kyrpides N."/>
            <person name="Kim E."/>
            <person name="Lovley D."/>
            <person name="Richardson P."/>
        </authorList>
    </citation>
    <scope>NUCLEOTIDE SEQUENCE [LARGE SCALE GENOMIC DNA]</scope>
    <source>
        <strain evidence="18">DSM 2379 / NBRC 103807 / OttBd1</strain>
    </source>
</reference>
<dbReference type="eggNOG" id="COG0768">
    <property type="taxonomic scope" value="Bacteria"/>
</dbReference>
<dbReference type="Pfam" id="PF00905">
    <property type="entry name" value="Transpeptidase"/>
    <property type="match status" value="1"/>
</dbReference>
<feature type="compositionally biased region" description="Basic and acidic residues" evidence="14">
    <location>
        <begin position="633"/>
        <end position="642"/>
    </location>
</feature>
<keyword evidence="10" id="KW-0573">Peptidoglycan synthesis</keyword>
<dbReference type="EC" id="2.4.1.129" evidence="17"/>
<evidence type="ECO:0000256" key="5">
    <source>
        <dbReference type="ARBA" id="ARBA00022645"/>
    </source>
</evidence>
<evidence type="ECO:0000256" key="11">
    <source>
        <dbReference type="ARBA" id="ARBA00022989"/>
    </source>
</evidence>
<dbReference type="GO" id="GO:0009252">
    <property type="term" value="P:peptidoglycan biosynthetic process"/>
    <property type="evidence" value="ECO:0007669"/>
    <property type="project" value="UniProtKB-KW"/>
</dbReference>
<dbReference type="InterPro" id="IPR017790">
    <property type="entry name" value="Penicillin-binding_protein_2"/>
</dbReference>
<dbReference type="Pfam" id="PF03717">
    <property type="entry name" value="PBP_dimer"/>
    <property type="match status" value="1"/>
</dbReference>
<evidence type="ECO:0000256" key="2">
    <source>
        <dbReference type="ARBA" id="ARBA00004236"/>
    </source>
</evidence>
<evidence type="ECO:0000259" key="16">
    <source>
        <dbReference type="Pfam" id="PF03717"/>
    </source>
</evidence>
<name>A1AS29_PELPD</name>
<evidence type="ECO:0000256" key="12">
    <source>
        <dbReference type="ARBA" id="ARBA00023136"/>
    </source>
</evidence>
<dbReference type="InterPro" id="IPR012338">
    <property type="entry name" value="Beta-lactam/transpept-like"/>
</dbReference>
<keyword evidence="12" id="KW-0472">Membrane</keyword>
<dbReference type="GO" id="GO:0016757">
    <property type="term" value="F:glycosyltransferase activity"/>
    <property type="evidence" value="ECO:0007669"/>
    <property type="project" value="UniProtKB-KW"/>
</dbReference>
<keyword evidence="8" id="KW-0378">Hydrolase</keyword>
<dbReference type="GO" id="GO:0071555">
    <property type="term" value="P:cell wall organization"/>
    <property type="evidence" value="ECO:0007669"/>
    <property type="project" value="UniProtKB-KW"/>
</dbReference>
<dbReference type="AlphaFoldDB" id="A1AS29"/>
<dbReference type="FunFam" id="3.40.710.10:FF:000024">
    <property type="entry name" value="Penicillin-binding protein 2"/>
    <property type="match status" value="1"/>
</dbReference>
<keyword evidence="6" id="KW-0645">Protease</keyword>
<dbReference type="GO" id="GO:0008658">
    <property type="term" value="F:penicillin binding"/>
    <property type="evidence" value="ECO:0007669"/>
    <property type="project" value="InterPro"/>
</dbReference>
<dbReference type="NCBIfam" id="TIGR03423">
    <property type="entry name" value="pbp2_mrdA"/>
    <property type="match status" value="1"/>
</dbReference>
<dbReference type="OrthoDB" id="9789078at2"/>
<evidence type="ECO:0000256" key="13">
    <source>
        <dbReference type="ARBA" id="ARBA00023316"/>
    </source>
</evidence>
<dbReference type="InterPro" id="IPR001460">
    <property type="entry name" value="PCN-bd_Tpept"/>
</dbReference>
<dbReference type="GO" id="GO:0006508">
    <property type="term" value="P:proteolysis"/>
    <property type="evidence" value="ECO:0007669"/>
    <property type="project" value="UniProtKB-KW"/>
</dbReference>
<evidence type="ECO:0000313" key="18">
    <source>
        <dbReference type="Proteomes" id="UP000006732"/>
    </source>
</evidence>
<dbReference type="GO" id="GO:0009002">
    <property type="term" value="F:serine-type D-Ala-D-Ala carboxypeptidase activity"/>
    <property type="evidence" value="ECO:0007669"/>
    <property type="project" value="InterPro"/>
</dbReference>
<evidence type="ECO:0000256" key="6">
    <source>
        <dbReference type="ARBA" id="ARBA00022670"/>
    </source>
</evidence>
<evidence type="ECO:0000313" key="17">
    <source>
        <dbReference type="EMBL" id="ABL00150.1"/>
    </source>
</evidence>
<keyword evidence="3" id="KW-1003">Cell membrane</keyword>
<proteinExistence type="predicted"/>
<dbReference type="PANTHER" id="PTHR30627:SF2">
    <property type="entry name" value="PEPTIDOGLYCAN D,D-TRANSPEPTIDASE MRDA"/>
    <property type="match status" value="1"/>
</dbReference>
<dbReference type="InterPro" id="IPR050515">
    <property type="entry name" value="Beta-lactam/transpept"/>
</dbReference>
<dbReference type="SUPFAM" id="SSF56601">
    <property type="entry name" value="beta-lactamase/transpeptidase-like"/>
    <property type="match status" value="1"/>
</dbReference>
<dbReference type="EMBL" id="CP000482">
    <property type="protein sequence ID" value="ABL00150.1"/>
    <property type="molecule type" value="Genomic_DNA"/>
</dbReference>
<comment type="subcellular location">
    <subcellularLocation>
        <location evidence="2">Cell membrane</location>
    </subcellularLocation>
    <subcellularLocation>
        <location evidence="1">Membrane</location>
        <topology evidence="1">Single-pass membrane protein</topology>
    </subcellularLocation>
</comment>
<evidence type="ECO:0000256" key="8">
    <source>
        <dbReference type="ARBA" id="ARBA00022801"/>
    </source>
</evidence>
<keyword evidence="18" id="KW-1185">Reference proteome</keyword>
<keyword evidence="17" id="KW-0808">Transferase</keyword>
<evidence type="ECO:0000256" key="7">
    <source>
        <dbReference type="ARBA" id="ARBA00022692"/>
    </source>
</evidence>
<dbReference type="GO" id="GO:0005886">
    <property type="term" value="C:plasma membrane"/>
    <property type="evidence" value="ECO:0007669"/>
    <property type="project" value="UniProtKB-SubCell"/>
</dbReference>
<dbReference type="Proteomes" id="UP000006732">
    <property type="component" value="Chromosome"/>
</dbReference>
<accession>A1AS29</accession>
<dbReference type="SUPFAM" id="SSF56519">
    <property type="entry name" value="Penicillin binding protein dimerisation domain"/>
    <property type="match status" value="1"/>
</dbReference>
<dbReference type="Gene3D" id="3.30.1390.30">
    <property type="entry name" value="Penicillin-binding protein 2a, domain 3"/>
    <property type="match status" value="1"/>
</dbReference>
<dbReference type="KEGG" id="ppd:Ppro_2545"/>
<evidence type="ECO:0000256" key="14">
    <source>
        <dbReference type="SAM" id="MobiDB-lite"/>
    </source>
</evidence>
<evidence type="ECO:0000256" key="10">
    <source>
        <dbReference type="ARBA" id="ARBA00022984"/>
    </source>
</evidence>
<dbReference type="Gene3D" id="3.40.710.10">
    <property type="entry name" value="DD-peptidase/beta-lactamase superfamily"/>
    <property type="match status" value="1"/>
</dbReference>
<keyword evidence="17" id="KW-0328">Glycosyltransferase</keyword>
<dbReference type="RefSeq" id="WP_011736404.1">
    <property type="nucleotide sequence ID" value="NC_008609.1"/>
</dbReference>
<feature type="region of interest" description="Disordered" evidence="14">
    <location>
        <begin position="601"/>
        <end position="642"/>
    </location>
</feature>
<feature type="compositionally biased region" description="Acidic residues" evidence="14">
    <location>
        <begin position="617"/>
        <end position="627"/>
    </location>
</feature>
<organism evidence="17 18">
    <name type="scientific">Pelobacter propionicus (strain DSM 2379 / NBRC 103807 / OttBd1)</name>
    <dbReference type="NCBI Taxonomy" id="338966"/>
    <lineage>
        <taxon>Bacteria</taxon>
        <taxon>Pseudomonadati</taxon>
        <taxon>Thermodesulfobacteriota</taxon>
        <taxon>Desulfuromonadia</taxon>
        <taxon>Desulfuromonadales</taxon>
        <taxon>Desulfuromonadaceae</taxon>
        <taxon>Pelobacter</taxon>
    </lineage>
</organism>